<gene>
    <name evidence="3" type="ORF">GSI_07567</name>
</gene>
<reference evidence="3 4" key="1">
    <citation type="journal article" date="2015" name="Sci. Rep.">
        <title>Chromosome-level genome map provides insights into diverse defense mechanisms in the medicinal fungus Ganoderma sinense.</title>
        <authorList>
            <person name="Zhu Y."/>
            <person name="Xu J."/>
            <person name="Sun C."/>
            <person name="Zhou S."/>
            <person name="Xu H."/>
            <person name="Nelson D.R."/>
            <person name="Qian J."/>
            <person name="Song J."/>
            <person name="Luo H."/>
            <person name="Xiang L."/>
            <person name="Li Y."/>
            <person name="Xu Z."/>
            <person name="Ji A."/>
            <person name="Wang L."/>
            <person name="Lu S."/>
            <person name="Hayward A."/>
            <person name="Sun W."/>
            <person name="Li X."/>
            <person name="Schwartz D.C."/>
            <person name="Wang Y."/>
            <person name="Chen S."/>
        </authorList>
    </citation>
    <scope>NUCLEOTIDE SEQUENCE [LARGE SCALE GENOMIC DNA]</scope>
    <source>
        <strain evidence="3 4">ZZ0214-1</strain>
    </source>
</reference>
<dbReference type="STRING" id="1077348.A0A2G8S9F5"/>
<evidence type="ECO:0000256" key="1">
    <source>
        <dbReference type="SAM" id="MobiDB-lite"/>
    </source>
</evidence>
<feature type="transmembrane region" description="Helical" evidence="2">
    <location>
        <begin position="12"/>
        <end position="36"/>
    </location>
</feature>
<comment type="caution">
    <text evidence="3">The sequence shown here is derived from an EMBL/GenBank/DDBJ whole genome shotgun (WGS) entry which is preliminary data.</text>
</comment>
<dbReference type="AlphaFoldDB" id="A0A2G8S9F5"/>
<proteinExistence type="predicted"/>
<protein>
    <submittedName>
        <fullName evidence="3">Uncharacterized protein</fullName>
    </submittedName>
</protein>
<evidence type="ECO:0000313" key="3">
    <source>
        <dbReference type="EMBL" id="PIL30382.1"/>
    </source>
</evidence>
<keyword evidence="2" id="KW-1133">Transmembrane helix</keyword>
<evidence type="ECO:0000256" key="2">
    <source>
        <dbReference type="SAM" id="Phobius"/>
    </source>
</evidence>
<dbReference type="OrthoDB" id="3267422at2759"/>
<name>A0A2G8S9F5_9APHY</name>
<evidence type="ECO:0000313" key="4">
    <source>
        <dbReference type="Proteomes" id="UP000230002"/>
    </source>
</evidence>
<keyword evidence="2" id="KW-0812">Transmembrane</keyword>
<keyword evidence="2" id="KW-0472">Membrane</keyword>
<accession>A0A2G8S9F5</accession>
<keyword evidence="4" id="KW-1185">Reference proteome</keyword>
<feature type="compositionally biased region" description="Pro residues" evidence="1">
    <location>
        <begin position="268"/>
        <end position="281"/>
    </location>
</feature>
<feature type="transmembrane region" description="Helical" evidence="2">
    <location>
        <begin position="234"/>
        <end position="255"/>
    </location>
</feature>
<feature type="region of interest" description="Disordered" evidence="1">
    <location>
        <begin position="260"/>
        <end position="281"/>
    </location>
</feature>
<dbReference type="Proteomes" id="UP000230002">
    <property type="component" value="Unassembled WGS sequence"/>
</dbReference>
<organism evidence="3 4">
    <name type="scientific">Ganoderma sinense ZZ0214-1</name>
    <dbReference type="NCBI Taxonomy" id="1077348"/>
    <lineage>
        <taxon>Eukaryota</taxon>
        <taxon>Fungi</taxon>
        <taxon>Dikarya</taxon>
        <taxon>Basidiomycota</taxon>
        <taxon>Agaricomycotina</taxon>
        <taxon>Agaricomycetes</taxon>
        <taxon>Polyporales</taxon>
        <taxon>Polyporaceae</taxon>
        <taxon>Ganoderma</taxon>
    </lineage>
</organism>
<sequence>MPMFQCRRQAAWPWCGVVVALRLELIAIAVLLLFLIEARADVNITLSDDASQITYSPPACGLTLSSAGAGNCTSSWQIVTSNASSGGTLTTTFGANNASGGLIPQLFLTVRALGLSIRTSNDSTAVVNISVSTTTPVVSVTSQFNSSIQPIRIIGLVEDRLTTLALTFEESNRTTLLGIDSIIVTVSDNNTTPFVSPSAPASTPLPTVTPSIIIPTPSSLSRSGQRPGDVAAEVLGALLGAALLVTGAVLVLLFYRKRKRKSAASQGPDPPEIPPQDIPGT</sequence>
<dbReference type="EMBL" id="AYKW01000015">
    <property type="protein sequence ID" value="PIL30382.1"/>
    <property type="molecule type" value="Genomic_DNA"/>
</dbReference>